<dbReference type="GO" id="GO:0003677">
    <property type="term" value="F:DNA binding"/>
    <property type="evidence" value="ECO:0007669"/>
    <property type="project" value="UniProtKB-KW"/>
</dbReference>
<reference evidence="3" key="1">
    <citation type="journal article" date="2019" name="Curr. Biol.">
        <title>Genome Sequence of Striga asiatica Provides Insight into the Evolution of Plant Parasitism.</title>
        <authorList>
            <person name="Yoshida S."/>
            <person name="Kim S."/>
            <person name="Wafula E.K."/>
            <person name="Tanskanen J."/>
            <person name="Kim Y.M."/>
            <person name="Honaas L."/>
            <person name="Yang Z."/>
            <person name="Spallek T."/>
            <person name="Conn C.E."/>
            <person name="Ichihashi Y."/>
            <person name="Cheong K."/>
            <person name="Cui S."/>
            <person name="Der J.P."/>
            <person name="Gundlach H."/>
            <person name="Jiao Y."/>
            <person name="Hori C."/>
            <person name="Ishida J.K."/>
            <person name="Kasahara H."/>
            <person name="Kiba T."/>
            <person name="Kim M.S."/>
            <person name="Koo N."/>
            <person name="Laohavisit A."/>
            <person name="Lee Y.H."/>
            <person name="Lumba S."/>
            <person name="McCourt P."/>
            <person name="Mortimer J.C."/>
            <person name="Mutuku J.M."/>
            <person name="Nomura T."/>
            <person name="Sasaki-Sekimoto Y."/>
            <person name="Seto Y."/>
            <person name="Wang Y."/>
            <person name="Wakatake T."/>
            <person name="Sakakibara H."/>
            <person name="Demura T."/>
            <person name="Yamaguchi S."/>
            <person name="Yoneyama K."/>
            <person name="Manabe R.I."/>
            <person name="Nelson D.C."/>
            <person name="Schulman A.H."/>
            <person name="Timko M.P."/>
            <person name="dePamphilis C.W."/>
            <person name="Choi D."/>
            <person name="Shirasu K."/>
        </authorList>
    </citation>
    <scope>NUCLEOTIDE SEQUENCE [LARGE SCALE GENOMIC DNA]</scope>
    <source>
        <strain evidence="3">cv. UVA1</strain>
    </source>
</reference>
<feature type="region of interest" description="Disordered" evidence="1">
    <location>
        <begin position="1"/>
        <end position="38"/>
    </location>
</feature>
<accession>A0A5A7PIJ7</accession>
<keyword evidence="2" id="KW-0238">DNA-binding</keyword>
<keyword evidence="3" id="KW-1185">Reference proteome</keyword>
<gene>
    <name evidence="2" type="ORF">STAS_08763</name>
</gene>
<dbReference type="EMBL" id="BKCP01004627">
    <property type="protein sequence ID" value="GER32683.1"/>
    <property type="molecule type" value="Genomic_DNA"/>
</dbReference>
<dbReference type="Proteomes" id="UP000325081">
    <property type="component" value="Unassembled WGS sequence"/>
</dbReference>
<evidence type="ECO:0000313" key="2">
    <source>
        <dbReference type="EMBL" id="GER32683.1"/>
    </source>
</evidence>
<keyword evidence="2" id="KW-0378">Hydrolase</keyword>
<proteinExistence type="predicted"/>
<comment type="caution">
    <text evidence="2">The sequence shown here is derived from an EMBL/GenBank/DDBJ whole genome shotgun (WGS) entry which is preliminary data.</text>
</comment>
<protein>
    <submittedName>
        <fullName evidence="2">Chromodomain-helicase-DNA-binding protein 4</fullName>
    </submittedName>
</protein>
<name>A0A5A7PIJ7_STRAF</name>
<organism evidence="2 3">
    <name type="scientific">Striga asiatica</name>
    <name type="common">Asiatic witchweed</name>
    <name type="synonym">Buchnera asiatica</name>
    <dbReference type="NCBI Taxonomy" id="4170"/>
    <lineage>
        <taxon>Eukaryota</taxon>
        <taxon>Viridiplantae</taxon>
        <taxon>Streptophyta</taxon>
        <taxon>Embryophyta</taxon>
        <taxon>Tracheophyta</taxon>
        <taxon>Spermatophyta</taxon>
        <taxon>Magnoliopsida</taxon>
        <taxon>eudicotyledons</taxon>
        <taxon>Gunneridae</taxon>
        <taxon>Pentapetalae</taxon>
        <taxon>asterids</taxon>
        <taxon>lamiids</taxon>
        <taxon>Lamiales</taxon>
        <taxon>Orobanchaceae</taxon>
        <taxon>Buchnereae</taxon>
        <taxon>Striga</taxon>
    </lineage>
</organism>
<dbReference type="GO" id="GO:0004386">
    <property type="term" value="F:helicase activity"/>
    <property type="evidence" value="ECO:0007669"/>
    <property type="project" value="UniProtKB-KW"/>
</dbReference>
<evidence type="ECO:0000313" key="3">
    <source>
        <dbReference type="Proteomes" id="UP000325081"/>
    </source>
</evidence>
<dbReference type="AlphaFoldDB" id="A0A5A7PIJ7"/>
<evidence type="ECO:0000256" key="1">
    <source>
        <dbReference type="SAM" id="MobiDB-lite"/>
    </source>
</evidence>
<feature type="compositionally biased region" description="Basic and acidic residues" evidence="1">
    <location>
        <begin position="23"/>
        <end position="38"/>
    </location>
</feature>
<keyword evidence="2" id="KW-0067">ATP-binding</keyword>
<keyword evidence="2" id="KW-0347">Helicase</keyword>
<sequence>MVSTLAKEGLQDEETSGAAVDNNTKERRREVEEKRVEKNGELGSFRTMESSIASFHKETEKLNKMQSKGDKILLSRSHTFRSCVAVFTIIQFLLVANGVPKEGLRVDDVLARLGALSVMRNRIKIGSHLGILLTIKESNQNTPGESSSNGATFDVDMKDSSSYNWTLLSEWLVGSLSLSMSKAVILKHMHRNGTNSQRVFKKLPTNDILTRRYQAVTRVVAIRITSSWHWQHQIMLTRIINRAERRKFIKKPIIAK</sequence>
<keyword evidence="2" id="KW-0547">Nucleotide-binding</keyword>